<keyword evidence="2" id="KW-1185">Reference proteome</keyword>
<evidence type="ECO:0000313" key="2">
    <source>
        <dbReference type="Proteomes" id="UP000241912"/>
    </source>
</evidence>
<dbReference type="Proteomes" id="UP000241912">
    <property type="component" value="Unassembled WGS sequence"/>
</dbReference>
<comment type="caution">
    <text evidence="1">The sequence shown here is derived from an EMBL/GenBank/DDBJ whole genome shotgun (WGS) entry which is preliminary data.</text>
</comment>
<dbReference type="EMBL" id="PXXU01000039">
    <property type="protein sequence ID" value="PSJ16687.1"/>
    <property type="molecule type" value="Genomic_DNA"/>
</dbReference>
<gene>
    <name evidence="1" type="ORF">C7H79_12035</name>
</gene>
<evidence type="ECO:0000313" key="1">
    <source>
        <dbReference type="EMBL" id="PSJ16687.1"/>
    </source>
</evidence>
<protein>
    <submittedName>
        <fullName evidence="1">Uncharacterized protein</fullName>
    </submittedName>
</protein>
<accession>A0A2P7NT87</accession>
<name>A0A2P7NT87_9PROT</name>
<reference evidence="1 2" key="1">
    <citation type="submission" date="2018-03" db="EMBL/GenBank/DDBJ databases">
        <title>Draft genome of Nitrosomonas supralitoralis APG5.</title>
        <authorList>
            <person name="Urakawa H."/>
            <person name="Lopez J.V."/>
        </authorList>
    </citation>
    <scope>NUCLEOTIDE SEQUENCE [LARGE SCALE GENOMIC DNA]</scope>
    <source>
        <strain evidence="1 2">APG5</strain>
    </source>
</reference>
<proteinExistence type="predicted"/>
<organism evidence="1 2">
    <name type="scientific">Nitrosomonas supralitoralis</name>
    <dbReference type="NCBI Taxonomy" id="2116706"/>
    <lineage>
        <taxon>Bacteria</taxon>
        <taxon>Pseudomonadati</taxon>
        <taxon>Pseudomonadota</taxon>
        <taxon>Betaproteobacteria</taxon>
        <taxon>Nitrosomonadales</taxon>
        <taxon>Nitrosomonadaceae</taxon>
        <taxon>Nitrosomonas</taxon>
    </lineage>
</organism>
<dbReference type="AlphaFoldDB" id="A0A2P7NT87"/>
<sequence length="67" mass="6757">MTLPGFGKNFAQICQDDYECRRYAYEQVVGLMPRQTTVSSGIESAAIGAGLGAASGVAISGGGGAAQ</sequence>